<protein>
    <submittedName>
        <fullName evidence="2">Uncharacterized protein</fullName>
    </submittedName>
</protein>
<dbReference type="EMBL" id="MN739696">
    <property type="protein sequence ID" value="QHT21675.1"/>
    <property type="molecule type" value="Genomic_DNA"/>
</dbReference>
<keyword evidence="1" id="KW-1133">Transmembrane helix</keyword>
<dbReference type="AlphaFoldDB" id="A0A6C0E2P4"/>
<keyword evidence="1" id="KW-0472">Membrane</keyword>
<evidence type="ECO:0000256" key="1">
    <source>
        <dbReference type="SAM" id="Phobius"/>
    </source>
</evidence>
<keyword evidence="1" id="KW-0812">Transmembrane</keyword>
<reference evidence="2" key="1">
    <citation type="journal article" date="2020" name="Nature">
        <title>Giant virus diversity and host interactions through global metagenomics.</title>
        <authorList>
            <person name="Schulz F."/>
            <person name="Roux S."/>
            <person name="Paez-Espino D."/>
            <person name="Jungbluth S."/>
            <person name="Walsh D.A."/>
            <person name="Denef V.J."/>
            <person name="McMahon K.D."/>
            <person name="Konstantinidis K.T."/>
            <person name="Eloe-Fadrosh E.A."/>
            <person name="Kyrpides N.C."/>
            <person name="Woyke T."/>
        </authorList>
    </citation>
    <scope>NUCLEOTIDE SEQUENCE</scope>
    <source>
        <strain evidence="2">GVMAG-M-3300023179-103</strain>
    </source>
</reference>
<organism evidence="2">
    <name type="scientific">viral metagenome</name>
    <dbReference type="NCBI Taxonomy" id="1070528"/>
    <lineage>
        <taxon>unclassified sequences</taxon>
        <taxon>metagenomes</taxon>
        <taxon>organismal metagenomes</taxon>
    </lineage>
</organism>
<evidence type="ECO:0000313" key="2">
    <source>
        <dbReference type="EMBL" id="QHT21675.1"/>
    </source>
</evidence>
<feature type="transmembrane region" description="Helical" evidence="1">
    <location>
        <begin position="6"/>
        <end position="25"/>
    </location>
</feature>
<name>A0A6C0E2P4_9ZZZZ</name>
<accession>A0A6C0E2P4</accession>
<proteinExistence type="predicted"/>
<sequence>MCEIYNKMFEIFVIIIMAILIYIFIRKKQSYNKEHKKKIYKKKSIIYPNNEIIINKTNKLEPNLNSDLVEIQYHVDYSDTITAINALTPQKELFNLSFSPVETSVPKETTTNQLVSIFMNSLNDEIKKTPQFLNVNSGWNNMNMRQREKSNQETQLESIGITSKLYNTPAQKEEVILLKIDKAEQYSTDTQYRIEVHIIVQKKNVSDQMVLMVQFFMEKEDNDTRDKFFDKKLSNDDFKTTVLIERIFIVGFLTNKSLLRTKMEKFYEYDENIIRNDGTMNQEKVLKMMIQKHKDRDDALNSFTQTLDKDVKETHYKDCKGEYNETRTIVDDYVCKYPEYK</sequence>